<evidence type="ECO:0000313" key="2">
    <source>
        <dbReference type="Proteomes" id="UP001221757"/>
    </source>
</evidence>
<comment type="caution">
    <text evidence="1">The sequence shown here is derived from an EMBL/GenBank/DDBJ whole genome shotgun (WGS) entry which is preliminary data.</text>
</comment>
<accession>A0AAD7DLH3</accession>
<organism evidence="1 2">
    <name type="scientific">Mycena rosella</name>
    <name type="common">Pink bonnet</name>
    <name type="synonym">Agaricus rosellus</name>
    <dbReference type="NCBI Taxonomy" id="1033263"/>
    <lineage>
        <taxon>Eukaryota</taxon>
        <taxon>Fungi</taxon>
        <taxon>Dikarya</taxon>
        <taxon>Basidiomycota</taxon>
        <taxon>Agaricomycotina</taxon>
        <taxon>Agaricomycetes</taxon>
        <taxon>Agaricomycetidae</taxon>
        <taxon>Agaricales</taxon>
        <taxon>Marasmiineae</taxon>
        <taxon>Mycenaceae</taxon>
        <taxon>Mycena</taxon>
    </lineage>
</organism>
<dbReference type="EMBL" id="JARKIE010000049">
    <property type="protein sequence ID" value="KAJ7692943.1"/>
    <property type="molecule type" value="Genomic_DNA"/>
</dbReference>
<gene>
    <name evidence="1" type="ORF">B0H17DRAFT_1132914</name>
</gene>
<dbReference type="Proteomes" id="UP001221757">
    <property type="component" value="Unassembled WGS sequence"/>
</dbReference>
<proteinExistence type="predicted"/>
<name>A0AAD7DLH3_MYCRO</name>
<sequence>MFRPSSIIIIALSVALFASTGVFPQYFAPLSLTFTPNTSIGPNAAEYLSGMTGVFSDEVQSQIDSKIAVPTAAGPVAISTTQKMTNAEAKAVTTKATCTSMSASASGSTSKAAKATFSSEGSAALLVVRAQRFQVGIVMAAPAALMDAIML</sequence>
<protein>
    <submittedName>
        <fullName evidence="1">Uncharacterized protein</fullName>
    </submittedName>
</protein>
<evidence type="ECO:0000313" key="1">
    <source>
        <dbReference type="EMBL" id="KAJ7692943.1"/>
    </source>
</evidence>
<dbReference type="AlphaFoldDB" id="A0AAD7DLH3"/>
<keyword evidence="2" id="KW-1185">Reference proteome</keyword>
<reference evidence="1" key="1">
    <citation type="submission" date="2023-03" db="EMBL/GenBank/DDBJ databases">
        <title>Massive genome expansion in bonnet fungi (Mycena s.s.) driven by repeated elements and novel gene families across ecological guilds.</title>
        <authorList>
            <consortium name="Lawrence Berkeley National Laboratory"/>
            <person name="Harder C.B."/>
            <person name="Miyauchi S."/>
            <person name="Viragh M."/>
            <person name="Kuo A."/>
            <person name="Thoen E."/>
            <person name="Andreopoulos B."/>
            <person name="Lu D."/>
            <person name="Skrede I."/>
            <person name="Drula E."/>
            <person name="Henrissat B."/>
            <person name="Morin E."/>
            <person name="Kohler A."/>
            <person name="Barry K."/>
            <person name="LaButti K."/>
            <person name="Morin E."/>
            <person name="Salamov A."/>
            <person name="Lipzen A."/>
            <person name="Mereny Z."/>
            <person name="Hegedus B."/>
            <person name="Baldrian P."/>
            <person name="Stursova M."/>
            <person name="Weitz H."/>
            <person name="Taylor A."/>
            <person name="Grigoriev I.V."/>
            <person name="Nagy L.G."/>
            <person name="Martin F."/>
            <person name="Kauserud H."/>
        </authorList>
    </citation>
    <scope>NUCLEOTIDE SEQUENCE</scope>
    <source>
        <strain evidence="1">CBHHK067</strain>
    </source>
</reference>